<feature type="region of interest" description="Disordered" evidence="1">
    <location>
        <begin position="200"/>
        <end position="227"/>
    </location>
</feature>
<dbReference type="NCBIfam" id="NF006718">
    <property type="entry name" value="PRK09256.1"/>
    <property type="match status" value="1"/>
</dbReference>
<dbReference type="EC" id="3.1.1.29" evidence="4"/>
<evidence type="ECO:0000259" key="3">
    <source>
        <dbReference type="Pfam" id="PF00472"/>
    </source>
</evidence>
<name>A0A1Z5KKA6_FISSO</name>
<dbReference type="GO" id="GO:0070126">
    <property type="term" value="P:mitochondrial translational termination"/>
    <property type="evidence" value="ECO:0007669"/>
    <property type="project" value="TreeGrafter"/>
</dbReference>
<accession>A0A1Z5KKA6</accession>
<dbReference type="AlphaFoldDB" id="A0A1Z5KKA6"/>
<sequence>MTVAQRHQFSIILVMLWRLIARGTVAYSTGAISLLKSPPHCFRVTEYGWLIRAHRTAFLHPERFDSLNFRLYSSTTPRNNSNDNSNHDNWKVPEYIDIPEENLDFSFVRSSGAGGQNVNKVNSQVQVRLNVHEAYWIPYEVRQRLLQQQANRISKEGVLTIAAQEHRTQVANRKAAVQKLQNMLLQAWPRPKERRMRQGISIKTKEQRKEFKRRRSDVKEGRKKVDF</sequence>
<dbReference type="GO" id="GO:0016150">
    <property type="term" value="F:translation release factor activity, codon nonspecific"/>
    <property type="evidence" value="ECO:0007669"/>
    <property type="project" value="TreeGrafter"/>
</dbReference>
<evidence type="ECO:0000256" key="1">
    <source>
        <dbReference type="SAM" id="MobiDB-lite"/>
    </source>
</evidence>
<dbReference type="Pfam" id="PF00472">
    <property type="entry name" value="RF-1"/>
    <property type="match status" value="1"/>
</dbReference>
<dbReference type="SUPFAM" id="SSF110916">
    <property type="entry name" value="Peptidyl-tRNA hydrolase domain-like"/>
    <property type="match status" value="1"/>
</dbReference>
<evidence type="ECO:0000256" key="2">
    <source>
        <dbReference type="SAM" id="SignalP"/>
    </source>
</evidence>
<keyword evidence="4" id="KW-0378">Hydrolase</keyword>
<dbReference type="FunFam" id="3.30.160.20:FF:000046">
    <property type="entry name" value="Peptidyl-tRNA hydrolase ICT1"/>
    <property type="match status" value="1"/>
</dbReference>
<organism evidence="4 5">
    <name type="scientific">Fistulifera solaris</name>
    <name type="common">Oleaginous diatom</name>
    <dbReference type="NCBI Taxonomy" id="1519565"/>
    <lineage>
        <taxon>Eukaryota</taxon>
        <taxon>Sar</taxon>
        <taxon>Stramenopiles</taxon>
        <taxon>Ochrophyta</taxon>
        <taxon>Bacillariophyta</taxon>
        <taxon>Bacillariophyceae</taxon>
        <taxon>Bacillariophycidae</taxon>
        <taxon>Naviculales</taxon>
        <taxon>Naviculaceae</taxon>
        <taxon>Fistulifera</taxon>
    </lineage>
</organism>
<dbReference type="GO" id="GO:0004045">
    <property type="term" value="F:peptidyl-tRNA hydrolase activity"/>
    <property type="evidence" value="ECO:0007669"/>
    <property type="project" value="UniProtKB-EC"/>
</dbReference>
<keyword evidence="5" id="KW-1185">Reference proteome</keyword>
<evidence type="ECO:0000313" key="4">
    <source>
        <dbReference type="EMBL" id="GAX26754.1"/>
    </source>
</evidence>
<dbReference type="InterPro" id="IPR052104">
    <property type="entry name" value="Mito_Release_Factor_mL62"/>
</dbReference>
<dbReference type="OrthoDB" id="270639at2759"/>
<dbReference type="PANTHER" id="PTHR11075:SF54">
    <property type="entry name" value="LARGE RIBOSOMAL SUBUNIT PROTEIN ML62"/>
    <property type="match status" value="1"/>
</dbReference>
<dbReference type="FunCoup" id="A0A1Z5KKA6">
    <property type="interactions" value="434"/>
</dbReference>
<keyword evidence="2" id="KW-0732">Signal</keyword>
<dbReference type="PANTHER" id="PTHR11075">
    <property type="entry name" value="PEPTIDE CHAIN RELEASE FACTOR"/>
    <property type="match status" value="1"/>
</dbReference>
<dbReference type="Gene3D" id="3.30.160.20">
    <property type="match status" value="1"/>
</dbReference>
<dbReference type="EMBL" id="BDSP01000251">
    <property type="protein sequence ID" value="GAX26754.1"/>
    <property type="molecule type" value="Genomic_DNA"/>
</dbReference>
<gene>
    <name evidence="4" type="ORF">FisN_2Hh296</name>
</gene>
<feature type="signal peptide" evidence="2">
    <location>
        <begin position="1"/>
        <end position="26"/>
    </location>
</feature>
<feature type="compositionally biased region" description="Basic and acidic residues" evidence="1">
    <location>
        <begin position="217"/>
        <end position="227"/>
    </location>
</feature>
<dbReference type="Proteomes" id="UP000198406">
    <property type="component" value="Unassembled WGS sequence"/>
</dbReference>
<protein>
    <submittedName>
        <fullName evidence="4">Peptidyl-tRNA hydrolase ICT1</fullName>
        <ecNumber evidence="4">3.1.1.29</ecNumber>
    </submittedName>
</protein>
<reference evidence="4 5" key="1">
    <citation type="journal article" date="2015" name="Plant Cell">
        <title>Oil accumulation by the oleaginous diatom Fistulifera solaris as revealed by the genome and transcriptome.</title>
        <authorList>
            <person name="Tanaka T."/>
            <person name="Maeda Y."/>
            <person name="Veluchamy A."/>
            <person name="Tanaka M."/>
            <person name="Abida H."/>
            <person name="Marechal E."/>
            <person name="Bowler C."/>
            <person name="Muto M."/>
            <person name="Sunaga Y."/>
            <person name="Tanaka M."/>
            <person name="Yoshino T."/>
            <person name="Taniguchi T."/>
            <person name="Fukuda Y."/>
            <person name="Nemoto M."/>
            <person name="Matsumoto M."/>
            <person name="Wong P.S."/>
            <person name="Aburatani S."/>
            <person name="Fujibuchi W."/>
        </authorList>
    </citation>
    <scope>NUCLEOTIDE SEQUENCE [LARGE SCALE GENOMIC DNA]</scope>
    <source>
        <strain evidence="4 5">JPCC DA0580</strain>
    </source>
</reference>
<evidence type="ECO:0000313" key="5">
    <source>
        <dbReference type="Proteomes" id="UP000198406"/>
    </source>
</evidence>
<feature type="chain" id="PRO_5013074572" evidence="2">
    <location>
        <begin position="27"/>
        <end position="227"/>
    </location>
</feature>
<dbReference type="InterPro" id="IPR000352">
    <property type="entry name" value="Pep_chain_release_fac_I"/>
</dbReference>
<proteinExistence type="predicted"/>
<dbReference type="InParanoid" id="A0A1Z5KKA6"/>
<feature type="domain" description="Prokaryotic-type class I peptide chain release factors" evidence="3">
    <location>
        <begin position="96"/>
        <end position="222"/>
    </location>
</feature>
<dbReference type="GO" id="GO:0005762">
    <property type="term" value="C:mitochondrial large ribosomal subunit"/>
    <property type="evidence" value="ECO:0007669"/>
    <property type="project" value="TreeGrafter"/>
</dbReference>
<comment type="caution">
    <text evidence="4">The sequence shown here is derived from an EMBL/GenBank/DDBJ whole genome shotgun (WGS) entry which is preliminary data.</text>
</comment>